<gene>
    <name evidence="7" type="ORF">NYPRO_LOCUS8446</name>
</gene>
<sequence>MAFISGSGEQPKMQSVAWEDSSLQPCPVGPQPPSRSLSTAVNSVEEVNLPDRGGPSFRDGYTDSPGSSIEDDHKKVKETQARRVNGKPRHKFTKDELYLLNHTFEENPYPDFTIRKELAGQLCCQIYAIDNWFQNKRARLPLKERQRIFATRKLHLFPAQGHPYGSLQDPQAPTGAPEHTCSTTLPALPGGAGHLSPETQWVSSQQDGSGDTGVPGVEKELSHALGYQGNLGSGLYSNYPFYSYKPANSLPLTSVQYLEKYEPDTGQSWTSRAFVLHGVYSQQGERQQQQQVYCPYALYSLYQGQQQNGC</sequence>
<dbReference type="InterPro" id="IPR001356">
    <property type="entry name" value="HD"/>
</dbReference>
<dbReference type="InterPro" id="IPR009057">
    <property type="entry name" value="Homeodomain-like_sf"/>
</dbReference>
<dbReference type="Pfam" id="PF00046">
    <property type="entry name" value="Homeodomain"/>
    <property type="match status" value="1"/>
</dbReference>
<dbReference type="EMBL" id="CAJHUB010000675">
    <property type="protein sequence ID" value="CAD7675651.1"/>
    <property type="molecule type" value="Genomic_DNA"/>
</dbReference>
<feature type="DNA-binding region" description="Homeobox" evidence="3">
    <location>
        <begin position="85"/>
        <end position="144"/>
    </location>
</feature>
<feature type="region of interest" description="Disordered" evidence="5">
    <location>
        <begin position="1"/>
        <end position="76"/>
    </location>
</feature>
<name>A0A811YDS6_NYCPR</name>
<organism evidence="7 8">
    <name type="scientific">Nyctereutes procyonoides</name>
    <name type="common">Raccoon dog</name>
    <name type="synonym">Canis procyonoides</name>
    <dbReference type="NCBI Taxonomy" id="34880"/>
    <lineage>
        <taxon>Eukaryota</taxon>
        <taxon>Metazoa</taxon>
        <taxon>Chordata</taxon>
        <taxon>Craniata</taxon>
        <taxon>Vertebrata</taxon>
        <taxon>Euteleostomi</taxon>
        <taxon>Mammalia</taxon>
        <taxon>Eutheria</taxon>
        <taxon>Laurasiatheria</taxon>
        <taxon>Carnivora</taxon>
        <taxon>Caniformia</taxon>
        <taxon>Canidae</taxon>
        <taxon>Nyctereutes</taxon>
    </lineage>
</organism>
<dbReference type="CDD" id="cd00086">
    <property type="entry name" value="homeodomain"/>
    <property type="match status" value="1"/>
</dbReference>
<evidence type="ECO:0000256" key="2">
    <source>
        <dbReference type="ARBA" id="ARBA00023242"/>
    </source>
</evidence>
<reference evidence="7" key="1">
    <citation type="submission" date="2020-12" db="EMBL/GenBank/DDBJ databases">
        <authorList>
            <consortium name="Molecular Ecology Group"/>
        </authorList>
    </citation>
    <scope>NUCLEOTIDE SEQUENCE</scope>
    <source>
        <strain evidence="7">TBG_1078</strain>
    </source>
</reference>
<feature type="region of interest" description="Disordered" evidence="5">
    <location>
        <begin position="193"/>
        <end position="214"/>
    </location>
</feature>
<dbReference type="GO" id="GO:0000981">
    <property type="term" value="F:DNA-binding transcription factor activity, RNA polymerase II-specific"/>
    <property type="evidence" value="ECO:0007669"/>
    <property type="project" value="TreeGrafter"/>
</dbReference>
<evidence type="ECO:0000256" key="5">
    <source>
        <dbReference type="SAM" id="MobiDB-lite"/>
    </source>
</evidence>
<protein>
    <submittedName>
        <fullName evidence="7">(raccoon dog) hypothetical protein</fullName>
    </submittedName>
</protein>
<feature type="domain" description="Homeobox" evidence="6">
    <location>
        <begin position="83"/>
        <end position="143"/>
    </location>
</feature>
<dbReference type="GO" id="GO:0000978">
    <property type="term" value="F:RNA polymerase II cis-regulatory region sequence-specific DNA binding"/>
    <property type="evidence" value="ECO:0007669"/>
    <property type="project" value="TreeGrafter"/>
</dbReference>
<keyword evidence="2 3" id="KW-0539">Nucleus</keyword>
<feature type="compositionally biased region" description="Polar residues" evidence="5">
    <location>
        <begin position="197"/>
        <end position="209"/>
    </location>
</feature>
<dbReference type="GO" id="GO:0005634">
    <property type="term" value="C:nucleus"/>
    <property type="evidence" value="ECO:0007669"/>
    <property type="project" value="UniProtKB-SubCell"/>
</dbReference>
<evidence type="ECO:0000256" key="1">
    <source>
        <dbReference type="ARBA" id="ARBA00004123"/>
    </source>
</evidence>
<dbReference type="SUPFAM" id="SSF46689">
    <property type="entry name" value="Homeodomain-like"/>
    <property type="match status" value="1"/>
</dbReference>
<comment type="caution">
    <text evidence="7">The sequence shown here is derived from an EMBL/GenBank/DDBJ whole genome shotgun (WGS) entry which is preliminary data.</text>
</comment>
<dbReference type="FunFam" id="1.10.10.60:FF:000926">
    <property type="match status" value="1"/>
</dbReference>
<evidence type="ECO:0000256" key="3">
    <source>
        <dbReference type="PROSITE-ProRule" id="PRU00108"/>
    </source>
</evidence>
<keyword evidence="3 4" id="KW-0238">DNA-binding</keyword>
<keyword evidence="8" id="KW-1185">Reference proteome</keyword>
<accession>A0A811YDS6</accession>
<evidence type="ECO:0000313" key="8">
    <source>
        <dbReference type="Proteomes" id="UP000645828"/>
    </source>
</evidence>
<dbReference type="InterPro" id="IPR050720">
    <property type="entry name" value="Engrailed_Homeobox_TFs"/>
</dbReference>
<evidence type="ECO:0000259" key="6">
    <source>
        <dbReference type="PROSITE" id="PS50071"/>
    </source>
</evidence>
<dbReference type="Proteomes" id="UP000645828">
    <property type="component" value="Unassembled WGS sequence"/>
</dbReference>
<proteinExistence type="predicted"/>
<dbReference type="AlphaFoldDB" id="A0A811YDS6"/>
<evidence type="ECO:0000313" key="7">
    <source>
        <dbReference type="EMBL" id="CAD7675651.1"/>
    </source>
</evidence>
<dbReference type="PANTHER" id="PTHR24341">
    <property type="entry name" value="HOMEOBOX PROTEIN ENGRAILED"/>
    <property type="match status" value="1"/>
</dbReference>
<dbReference type="PANTHER" id="PTHR24341:SF1">
    <property type="entry name" value="CYTOPLASMIC POLYADENYLATED HOMEOBOX-LIKE PROTEIN"/>
    <property type="match status" value="1"/>
</dbReference>
<evidence type="ECO:0000256" key="4">
    <source>
        <dbReference type="RuleBase" id="RU000682"/>
    </source>
</evidence>
<dbReference type="PROSITE" id="PS50071">
    <property type="entry name" value="HOMEOBOX_2"/>
    <property type="match status" value="1"/>
</dbReference>
<dbReference type="SMART" id="SM00389">
    <property type="entry name" value="HOX"/>
    <property type="match status" value="1"/>
</dbReference>
<dbReference type="Gene3D" id="1.10.10.60">
    <property type="entry name" value="Homeodomain-like"/>
    <property type="match status" value="1"/>
</dbReference>
<comment type="subcellular location">
    <subcellularLocation>
        <location evidence="1 3 4">Nucleus</location>
    </subcellularLocation>
</comment>
<keyword evidence="3 4" id="KW-0371">Homeobox</keyword>